<accession>A0ACA9Q4F8</accession>
<sequence>ASSNSSRTYLKEKVSTILTLLSTKNFVSKASVEKSSAVANRSYYRAYVGPLTDDVDKDSLKTILETAFGTVETLDFIPGK</sequence>
<evidence type="ECO:0000313" key="2">
    <source>
        <dbReference type="Proteomes" id="UP000789525"/>
    </source>
</evidence>
<reference evidence="1" key="1">
    <citation type="submission" date="2021-06" db="EMBL/GenBank/DDBJ databases">
        <authorList>
            <person name="Kallberg Y."/>
            <person name="Tangrot J."/>
            <person name="Rosling A."/>
        </authorList>
    </citation>
    <scope>NUCLEOTIDE SEQUENCE</scope>
    <source>
        <strain evidence="1">CL356</strain>
    </source>
</reference>
<dbReference type="EMBL" id="CAJVPT010044981">
    <property type="protein sequence ID" value="CAG8735343.1"/>
    <property type="molecule type" value="Genomic_DNA"/>
</dbReference>
<dbReference type="Proteomes" id="UP000789525">
    <property type="component" value="Unassembled WGS sequence"/>
</dbReference>
<feature type="non-terminal residue" evidence="1">
    <location>
        <position position="80"/>
    </location>
</feature>
<gene>
    <name evidence="1" type="ORF">ACOLOM_LOCUS11878</name>
</gene>
<proteinExistence type="predicted"/>
<feature type="non-terminal residue" evidence="1">
    <location>
        <position position="1"/>
    </location>
</feature>
<comment type="caution">
    <text evidence="1">The sequence shown here is derived from an EMBL/GenBank/DDBJ whole genome shotgun (WGS) entry which is preliminary data.</text>
</comment>
<organism evidence="1 2">
    <name type="scientific">Acaulospora colombiana</name>
    <dbReference type="NCBI Taxonomy" id="27376"/>
    <lineage>
        <taxon>Eukaryota</taxon>
        <taxon>Fungi</taxon>
        <taxon>Fungi incertae sedis</taxon>
        <taxon>Mucoromycota</taxon>
        <taxon>Glomeromycotina</taxon>
        <taxon>Glomeromycetes</taxon>
        <taxon>Diversisporales</taxon>
        <taxon>Acaulosporaceae</taxon>
        <taxon>Acaulospora</taxon>
    </lineage>
</organism>
<protein>
    <submittedName>
        <fullName evidence="1">16935_t:CDS:1</fullName>
    </submittedName>
</protein>
<name>A0ACA9Q4F8_9GLOM</name>
<evidence type="ECO:0000313" key="1">
    <source>
        <dbReference type="EMBL" id="CAG8735343.1"/>
    </source>
</evidence>
<keyword evidence="2" id="KW-1185">Reference proteome</keyword>